<keyword evidence="4" id="KW-1185">Reference proteome</keyword>
<reference evidence="3" key="1">
    <citation type="journal article" date="2021" name="Nat. Commun.">
        <title>Genetic determinants of endophytism in the Arabidopsis root mycobiome.</title>
        <authorList>
            <person name="Mesny F."/>
            <person name="Miyauchi S."/>
            <person name="Thiergart T."/>
            <person name="Pickel B."/>
            <person name="Atanasova L."/>
            <person name="Karlsson M."/>
            <person name="Huettel B."/>
            <person name="Barry K.W."/>
            <person name="Haridas S."/>
            <person name="Chen C."/>
            <person name="Bauer D."/>
            <person name="Andreopoulos W."/>
            <person name="Pangilinan J."/>
            <person name="LaButti K."/>
            <person name="Riley R."/>
            <person name="Lipzen A."/>
            <person name="Clum A."/>
            <person name="Drula E."/>
            <person name="Henrissat B."/>
            <person name="Kohler A."/>
            <person name="Grigoriev I.V."/>
            <person name="Martin F.M."/>
            <person name="Hacquard S."/>
        </authorList>
    </citation>
    <scope>NUCLEOTIDE SEQUENCE</scope>
    <source>
        <strain evidence="3">MPI-CAGE-CH-0230</strain>
    </source>
</reference>
<sequence length="343" mass="35965">MPSLAQIVFLPAIAARAVEGAAQISPRLSSSTASLPHILTDNMWPTITEAPSLGDLRREVAYEGNFLFAPDSMCGYVSGDTKRPWSCETNDKCVFATHEGGFVACCKDGECSRAQTSCIDAATFGAGLCGEDCQSNSLICKCTASTGPYCGTLTFFSGIVDYACRANKNTTLQQMETTSVGQVEVTPLSSVWMGMTAINGGKDATTNSTSSSSRSEWLSALSPTQITSSASPSQPSTGVIVGAVVGALAAVILAGLGIWLFLRRRREMEQHQYRHAATELPGGSESTVVATPPHGGPMAAAQLGGYIFEKAKVVEAPSDSSLPDRGPNSALDQTRHGHGYGHL</sequence>
<keyword evidence="2" id="KW-0472">Membrane</keyword>
<evidence type="ECO:0000256" key="1">
    <source>
        <dbReference type="SAM" id="MobiDB-lite"/>
    </source>
</evidence>
<evidence type="ECO:0000256" key="2">
    <source>
        <dbReference type="SAM" id="Phobius"/>
    </source>
</evidence>
<dbReference type="EMBL" id="JAGTJQ010000004">
    <property type="protein sequence ID" value="KAH7033373.1"/>
    <property type="molecule type" value="Genomic_DNA"/>
</dbReference>
<name>A0A9P9BS45_9PEZI</name>
<dbReference type="RefSeq" id="XP_046014205.1">
    <property type="nucleotide sequence ID" value="XM_046158586.1"/>
</dbReference>
<accession>A0A9P9BS45</accession>
<dbReference type="Proteomes" id="UP000756346">
    <property type="component" value="Unassembled WGS sequence"/>
</dbReference>
<comment type="caution">
    <text evidence="3">The sequence shown here is derived from an EMBL/GenBank/DDBJ whole genome shotgun (WGS) entry which is preliminary data.</text>
</comment>
<keyword evidence="2" id="KW-1133">Transmembrane helix</keyword>
<evidence type="ECO:0000313" key="3">
    <source>
        <dbReference type="EMBL" id="KAH7033373.1"/>
    </source>
</evidence>
<dbReference type="NCBIfam" id="TIGR01167">
    <property type="entry name" value="LPXTG_anchor"/>
    <property type="match status" value="1"/>
</dbReference>
<dbReference type="GeneID" id="70188132"/>
<organism evidence="3 4">
    <name type="scientific">Microdochium trichocladiopsis</name>
    <dbReference type="NCBI Taxonomy" id="1682393"/>
    <lineage>
        <taxon>Eukaryota</taxon>
        <taxon>Fungi</taxon>
        <taxon>Dikarya</taxon>
        <taxon>Ascomycota</taxon>
        <taxon>Pezizomycotina</taxon>
        <taxon>Sordariomycetes</taxon>
        <taxon>Xylariomycetidae</taxon>
        <taxon>Xylariales</taxon>
        <taxon>Microdochiaceae</taxon>
        <taxon>Microdochium</taxon>
    </lineage>
</organism>
<dbReference type="OrthoDB" id="5347452at2759"/>
<feature type="region of interest" description="Disordered" evidence="1">
    <location>
        <begin position="317"/>
        <end position="343"/>
    </location>
</feature>
<protein>
    <submittedName>
        <fullName evidence="3">Uncharacterized protein</fullName>
    </submittedName>
</protein>
<keyword evidence="2" id="KW-0812">Transmembrane</keyword>
<gene>
    <name evidence="3" type="ORF">B0I36DRAFT_362049</name>
</gene>
<evidence type="ECO:0000313" key="4">
    <source>
        <dbReference type="Proteomes" id="UP000756346"/>
    </source>
</evidence>
<dbReference type="AlphaFoldDB" id="A0A9P9BS45"/>
<feature type="transmembrane region" description="Helical" evidence="2">
    <location>
        <begin position="239"/>
        <end position="262"/>
    </location>
</feature>
<proteinExistence type="predicted"/>
<dbReference type="CDD" id="cd12087">
    <property type="entry name" value="TM_EGFR-like"/>
    <property type="match status" value="1"/>
</dbReference>